<dbReference type="Gene3D" id="1.10.10.10">
    <property type="entry name" value="Winged helix-like DNA-binding domain superfamily/Winged helix DNA-binding domain"/>
    <property type="match status" value="1"/>
</dbReference>
<dbReference type="GO" id="GO:0035556">
    <property type="term" value="P:intracellular signal transduction"/>
    <property type="evidence" value="ECO:0007669"/>
    <property type="project" value="InterPro"/>
</dbReference>
<dbReference type="CDD" id="cd04450">
    <property type="entry name" value="DEP_RGS7-like"/>
    <property type="match status" value="1"/>
</dbReference>
<dbReference type="PROSITE" id="PS50132">
    <property type="entry name" value="RGS"/>
    <property type="match status" value="1"/>
</dbReference>
<dbReference type="Pfam" id="PF18148">
    <property type="entry name" value="RGS_DHEX"/>
    <property type="match status" value="1"/>
</dbReference>
<evidence type="ECO:0000259" key="3">
    <source>
        <dbReference type="PROSITE" id="PS50132"/>
    </source>
</evidence>
<dbReference type="SMART" id="SM00224">
    <property type="entry name" value="GGL"/>
    <property type="match status" value="1"/>
</dbReference>
<sequence>MSFTTLSKLNLLSLRISESAPLKTHKYFRIAVPQAMTGQTLVQLLHDLLQLDDNTEALHLATLLLQYGYIFPVIEQSNLVRDDNTLYRIQLPYYWPSHATHTDNVEYAIYLNKRLLRNEQKHGLEEDEVEAYNKLVELLGHMWNFIQIQAEMQLKLQKEKKKQDKVVYDSEERAFWRSRRPGVSNCLEQHVMKQERKIRKNTIEFVKQTIERFKFSIKTKPWLKALKASETMVTWCEQFQDYDPFITTSQPSNPWISDDITLWAINADSVDVPTERRVKRWGLSVQELVRDPIGRQVLETHLETEFSSENIRFWIAIQDIKYSANSQVEEKAQKIHDDFLAPGAPYQVNVDSKTLDETLKLLKNNRIARRHAFWVAEEHVFTLMSKDSYPRFIRSQIYKGVLSAAQQQGSRRLGWRNFVFNVGNQKKINTTSGGGTSSNKHKASRDDTINNALPKQLSSDSLPLKSQQNNPQRFNINPKDKK</sequence>
<protein>
    <submittedName>
        <fullName evidence="6">RGS domain-containing protein</fullName>
    </submittedName>
</protein>
<dbReference type="WBParaSite" id="SPAL_0000219700.1">
    <property type="protein sequence ID" value="SPAL_0000219700.1"/>
    <property type="gene ID" value="SPAL_0000219700"/>
</dbReference>
<dbReference type="PANTHER" id="PTHR45746">
    <property type="entry name" value="LP21163P"/>
    <property type="match status" value="1"/>
</dbReference>
<dbReference type="Proteomes" id="UP000046392">
    <property type="component" value="Unplaced"/>
</dbReference>
<dbReference type="SMART" id="SM00049">
    <property type="entry name" value="DEP"/>
    <property type="match status" value="1"/>
</dbReference>
<dbReference type="InterPro" id="IPR044926">
    <property type="entry name" value="RGS_subdomain_2"/>
</dbReference>
<dbReference type="InterPro" id="IPR016137">
    <property type="entry name" value="RGS"/>
</dbReference>
<name>A0A0N5B824_STREA</name>
<dbReference type="GO" id="GO:0009968">
    <property type="term" value="P:negative regulation of signal transduction"/>
    <property type="evidence" value="ECO:0007669"/>
    <property type="project" value="UniProtKB-KW"/>
</dbReference>
<dbReference type="SUPFAM" id="SSF48097">
    <property type="entry name" value="Regulator of G-protein signaling, RGS"/>
    <property type="match status" value="1"/>
</dbReference>
<feature type="domain" description="RGS" evidence="3">
    <location>
        <begin position="284"/>
        <end position="402"/>
    </location>
</feature>
<dbReference type="InterPro" id="IPR000591">
    <property type="entry name" value="DEP_dom"/>
</dbReference>
<dbReference type="InterPro" id="IPR036284">
    <property type="entry name" value="GGL_sf"/>
</dbReference>
<dbReference type="GO" id="GO:0005096">
    <property type="term" value="F:GTPase activator activity"/>
    <property type="evidence" value="ECO:0007669"/>
    <property type="project" value="TreeGrafter"/>
</dbReference>
<dbReference type="SUPFAM" id="SSF48670">
    <property type="entry name" value="Transducin (heterotrimeric G protein), gamma chain"/>
    <property type="match status" value="1"/>
</dbReference>
<dbReference type="Gene3D" id="1.10.1240.60">
    <property type="match status" value="1"/>
</dbReference>
<dbReference type="InterPro" id="IPR047017">
    <property type="entry name" value="RGS6/7/9/11_DHEX_sf"/>
</dbReference>
<dbReference type="InterPro" id="IPR036390">
    <property type="entry name" value="WH_DNA-bd_sf"/>
</dbReference>
<dbReference type="Pfam" id="PF00615">
    <property type="entry name" value="RGS"/>
    <property type="match status" value="1"/>
</dbReference>
<dbReference type="GO" id="GO:0007186">
    <property type="term" value="P:G protein-coupled receptor signaling pathway"/>
    <property type="evidence" value="ECO:0007669"/>
    <property type="project" value="InterPro"/>
</dbReference>
<dbReference type="InterPro" id="IPR047016">
    <property type="entry name" value="RGS6/7/9/11"/>
</dbReference>
<accession>A0A0N5B824</accession>
<dbReference type="GO" id="GO:0008277">
    <property type="term" value="P:regulation of G protein-coupled receptor signaling pathway"/>
    <property type="evidence" value="ECO:0007669"/>
    <property type="project" value="InterPro"/>
</dbReference>
<evidence type="ECO:0000256" key="2">
    <source>
        <dbReference type="SAM" id="MobiDB-lite"/>
    </source>
</evidence>
<keyword evidence="5" id="KW-1185">Reference proteome</keyword>
<organism evidence="5 6">
    <name type="scientific">Strongyloides papillosus</name>
    <name type="common">Intestinal threadworm</name>
    <dbReference type="NCBI Taxonomy" id="174720"/>
    <lineage>
        <taxon>Eukaryota</taxon>
        <taxon>Metazoa</taxon>
        <taxon>Ecdysozoa</taxon>
        <taxon>Nematoda</taxon>
        <taxon>Chromadorea</taxon>
        <taxon>Rhabditida</taxon>
        <taxon>Tylenchina</taxon>
        <taxon>Panagrolaimomorpha</taxon>
        <taxon>Strongyloidoidea</taxon>
        <taxon>Strongyloididae</taxon>
        <taxon>Strongyloides</taxon>
    </lineage>
</organism>
<dbReference type="SUPFAM" id="SSF46785">
    <property type="entry name" value="Winged helix' DNA-binding domain"/>
    <property type="match status" value="1"/>
</dbReference>
<dbReference type="InterPro" id="IPR036305">
    <property type="entry name" value="RGS_sf"/>
</dbReference>
<dbReference type="GO" id="GO:0005886">
    <property type="term" value="C:plasma membrane"/>
    <property type="evidence" value="ECO:0007669"/>
    <property type="project" value="TreeGrafter"/>
</dbReference>
<dbReference type="InterPro" id="IPR036388">
    <property type="entry name" value="WH-like_DNA-bd_sf"/>
</dbReference>
<dbReference type="PANTHER" id="PTHR45746:SF5">
    <property type="entry name" value="REGULATOR OF G-PROTEIN SIGNALING 7"/>
    <property type="match status" value="1"/>
</dbReference>
<reference evidence="6" key="1">
    <citation type="submission" date="2017-02" db="UniProtKB">
        <authorList>
            <consortium name="WormBaseParasite"/>
        </authorList>
    </citation>
    <scope>IDENTIFICATION</scope>
</reference>
<dbReference type="Pfam" id="PF00631">
    <property type="entry name" value="G-gamma"/>
    <property type="match status" value="1"/>
</dbReference>
<keyword evidence="1" id="KW-0734">Signal transduction inhibitor</keyword>
<dbReference type="SMART" id="SM00315">
    <property type="entry name" value="RGS"/>
    <property type="match status" value="1"/>
</dbReference>
<evidence type="ECO:0000313" key="5">
    <source>
        <dbReference type="Proteomes" id="UP000046392"/>
    </source>
</evidence>
<evidence type="ECO:0000259" key="4">
    <source>
        <dbReference type="PROSITE" id="PS50186"/>
    </source>
</evidence>
<dbReference type="PRINTS" id="PR01301">
    <property type="entry name" value="RGSPROTEIN"/>
</dbReference>
<dbReference type="InterPro" id="IPR040759">
    <property type="entry name" value="RGS_DHEX"/>
</dbReference>
<dbReference type="GO" id="GO:0005737">
    <property type="term" value="C:cytoplasm"/>
    <property type="evidence" value="ECO:0007669"/>
    <property type="project" value="TreeGrafter"/>
</dbReference>
<feature type="region of interest" description="Disordered" evidence="2">
    <location>
        <begin position="426"/>
        <end position="482"/>
    </location>
</feature>
<dbReference type="Pfam" id="PF00610">
    <property type="entry name" value="DEP"/>
    <property type="match status" value="1"/>
</dbReference>
<dbReference type="GO" id="GO:0043005">
    <property type="term" value="C:neuron projection"/>
    <property type="evidence" value="ECO:0007669"/>
    <property type="project" value="TreeGrafter"/>
</dbReference>
<dbReference type="PROSITE" id="PS50186">
    <property type="entry name" value="DEP"/>
    <property type="match status" value="1"/>
</dbReference>
<evidence type="ECO:0000313" key="6">
    <source>
        <dbReference type="WBParaSite" id="SPAL_0000219700.1"/>
    </source>
</evidence>
<dbReference type="Gene3D" id="1.10.167.10">
    <property type="entry name" value="Regulator of G-protein Signalling 4, domain 2"/>
    <property type="match status" value="1"/>
</dbReference>
<dbReference type="AlphaFoldDB" id="A0A0N5B824"/>
<feature type="compositionally biased region" description="Polar residues" evidence="2">
    <location>
        <begin position="449"/>
        <end position="475"/>
    </location>
</feature>
<feature type="domain" description="DEP" evidence="4">
    <location>
        <begin position="16"/>
        <end position="91"/>
    </location>
</feature>
<dbReference type="InterPro" id="IPR015898">
    <property type="entry name" value="G-protein_gamma-like_dom"/>
</dbReference>
<dbReference type="STRING" id="174720.A0A0N5B824"/>
<dbReference type="CDD" id="cd00068">
    <property type="entry name" value="GGL"/>
    <property type="match status" value="1"/>
</dbReference>
<dbReference type="SMART" id="SM01224">
    <property type="entry name" value="G_gamma"/>
    <property type="match status" value="1"/>
</dbReference>
<proteinExistence type="predicted"/>
<evidence type="ECO:0000256" key="1">
    <source>
        <dbReference type="ARBA" id="ARBA00022700"/>
    </source>
</evidence>